<accession>A0A8H4BI46</accession>
<dbReference type="EMBL" id="JAAECE010000004">
    <property type="protein sequence ID" value="KAF1802539.1"/>
    <property type="molecule type" value="Genomic_DNA"/>
</dbReference>
<dbReference type="GO" id="GO:0008233">
    <property type="term" value="F:peptidase activity"/>
    <property type="evidence" value="ECO:0007669"/>
    <property type="project" value="UniProtKB-KW"/>
</dbReference>
<dbReference type="SMART" id="SM00320">
    <property type="entry name" value="WD40"/>
    <property type="match status" value="7"/>
</dbReference>
<keyword evidence="5" id="KW-0677">Repeat</keyword>
<evidence type="ECO:0000256" key="3">
    <source>
        <dbReference type="ARBA" id="ARBA00022670"/>
    </source>
</evidence>
<evidence type="ECO:0008006" key="11">
    <source>
        <dbReference type="Google" id="ProtNLM"/>
    </source>
</evidence>
<dbReference type="Gene3D" id="3.40.630.10">
    <property type="entry name" value="Zn peptidases"/>
    <property type="match status" value="1"/>
</dbReference>
<dbReference type="PANTHER" id="PTHR43270">
    <property type="entry name" value="BETA-ALA-HIS DIPEPTIDASE"/>
    <property type="match status" value="1"/>
</dbReference>
<dbReference type="PROSITE" id="PS50082">
    <property type="entry name" value="WD_REPEATS_2"/>
    <property type="match status" value="3"/>
</dbReference>
<organism evidence="9 10">
    <name type="scientific">Mucor circinelloides f. lusitanicus</name>
    <name type="common">Mucor racemosus var. lusitanicus</name>
    <dbReference type="NCBI Taxonomy" id="29924"/>
    <lineage>
        <taxon>Eukaryota</taxon>
        <taxon>Fungi</taxon>
        <taxon>Fungi incertae sedis</taxon>
        <taxon>Mucoromycota</taxon>
        <taxon>Mucoromycotina</taxon>
        <taxon>Mucoromycetes</taxon>
        <taxon>Mucorales</taxon>
        <taxon>Mucorineae</taxon>
        <taxon>Mucoraceae</taxon>
        <taxon>Mucor</taxon>
    </lineage>
</organism>
<dbReference type="Pfam" id="PF00400">
    <property type="entry name" value="WD40"/>
    <property type="match status" value="4"/>
</dbReference>
<protein>
    <recommendedName>
        <fullName evidence="11">Peptidase M20 dimerisation domain-containing protein</fullName>
    </recommendedName>
</protein>
<reference evidence="9 10" key="1">
    <citation type="submission" date="2019-09" db="EMBL/GenBank/DDBJ databases">
        <authorList>
            <consortium name="DOE Joint Genome Institute"/>
            <person name="Mondo S.J."/>
            <person name="Navarro-Mendoza M.I."/>
            <person name="Perez-Arques C."/>
            <person name="Panchal S."/>
            <person name="Nicolas F.E."/>
            <person name="Ganguly P."/>
            <person name="Pangilinan J."/>
            <person name="Grigoriev I."/>
            <person name="Heitman J."/>
            <person name="Sanya K."/>
            <person name="Garre V."/>
        </authorList>
    </citation>
    <scope>NUCLEOTIDE SEQUENCE [LARGE SCALE GENOMIC DNA]</scope>
    <source>
        <strain evidence="9 10">MU402</strain>
    </source>
</reference>
<keyword evidence="4" id="KW-0479">Metal-binding</keyword>
<evidence type="ECO:0000313" key="9">
    <source>
        <dbReference type="EMBL" id="KAF1802539.1"/>
    </source>
</evidence>
<dbReference type="GO" id="GO:0006508">
    <property type="term" value="P:proteolysis"/>
    <property type="evidence" value="ECO:0007669"/>
    <property type="project" value="UniProtKB-KW"/>
</dbReference>
<dbReference type="InterPro" id="IPR015943">
    <property type="entry name" value="WD40/YVTN_repeat-like_dom_sf"/>
</dbReference>
<dbReference type="SUPFAM" id="SSF53187">
    <property type="entry name" value="Zn-dependent exopeptidases"/>
    <property type="match status" value="1"/>
</dbReference>
<dbReference type="Gene3D" id="2.130.10.10">
    <property type="entry name" value="YVTN repeat-like/Quinoprotein amine dehydrogenase"/>
    <property type="match status" value="2"/>
</dbReference>
<feature type="region of interest" description="Disordered" evidence="8">
    <location>
        <begin position="1"/>
        <end position="25"/>
    </location>
</feature>
<feature type="compositionally biased region" description="Polar residues" evidence="8">
    <location>
        <begin position="693"/>
        <end position="703"/>
    </location>
</feature>
<dbReference type="PRINTS" id="PR00320">
    <property type="entry name" value="GPROTEINBRPT"/>
</dbReference>
<feature type="repeat" description="WD" evidence="7">
    <location>
        <begin position="215"/>
        <end position="261"/>
    </location>
</feature>
<evidence type="ECO:0000256" key="4">
    <source>
        <dbReference type="ARBA" id="ARBA00022723"/>
    </source>
</evidence>
<dbReference type="AlphaFoldDB" id="A0A8H4BI46"/>
<dbReference type="PROSITE" id="PS00678">
    <property type="entry name" value="WD_REPEATS_1"/>
    <property type="match status" value="1"/>
</dbReference>
<dbReference type="InterPro" id="IPR002933">
    <property type="entry name" value="Peptidase_M20"/>
</dbReference>
<dbReference type="Gene3D" id="3.30.70.360">
    <property type="match status" value="1"/>
</dbReference>
<evidence type="ECO:0000313" key="10">
    <source>
        <dbReference type="Proteomes" id="UP000469890"/>
    </source>
</evidence>
<gene>
    <name evidence="9" type="ORF">FB192DRAFT_1428539</name>
</gene>
<comment type="caution">
    <text evidence="9">The sequence shown here is derived from an EMBL/GenBank/DDBJ whole genome shotgun (WGS) entry which is preliminary data.</text>
</comment>
<evidence type="ECO:0000256" key="5">
    <source>
        <dbReference type="ARBA" id="ARBA00022737"/>
    </source>
</evidence>
<evidence type="ECO:0000256" key="2">
    <source>
        <dbReference type="ARBA" id="ARBA00022574"/>
    </source>
</evidence>
<dbReference type="PANTHER" id="PTHR43270:SF8">
    <property type="entry name" value="DI- AND TRIPEPTIDASE DUG2-RELATED"/>
    <property type="match status" value="1"/>
</dbReference>
<evidence type="ECO:0000256" key="6">
    <source>
        <dbReference type="ARBA" id="ARBA00022801"/>
    </source>
</evidence>
<dbReference type="InterPro" id="IPR019775">
    <property type="entry name" value="WD40_repeat_CS"/>
</dbReference>
<feature type="region of interest" description="Disordered" evidence="8">
    <location>
        <begin position="689"/>
        <end position="725"/>
    </location>
</feature>
<name>A0A8H4BI46_MUCCL</name>
<dbReference type="InterPro" id="IPR017149">
    <property type="entry name" value="GSH_degradosome_Dug2"/>
</dbReference>
<evidence type="ECO:0000256" key="1">
    <source>
        <dbReference type="ARBA" id="ARBA00006247"/>
    </source>
</evidence>
<dbReference type="CDD" id="cd00200">
    <property type="entry name" value="WD40"/>
    <property type="match status" value="1"/>
</dbReference>
<dbReference type="InterPro" id="IPR036322">
    <property type="entry name" value="WD40_repeat_dom_sf"/>
</dbReference>
<dbReference type="InterPro" id="IPR051458">
    <property type="entry name" value="Cyt/Met_Dipeptidase"/>
</dbReference>
<feature type="repeat" description="WD" evidence="7">
    <location>
        <begin position="308"/>
        <end position="338"/>
    </location>
</feature>
<dbReference type="PROSITE" id="PS50294">
    <property type="entry name" value="WD_REPEATS_REGION"/>
    <property type="match status" value="2"/>
</dbReference>
<dbReference type="InterPro" id="IPR020472">
    <property type="entry name" value="WD40_PAC1"/>
</dbReference>
<dbReference type="Pfam" id="PF01546">
    <property type="entry name" value="Peptidase_M20"/>
    <property type="match status" value="1"/>
</dbReference>
<dbReference type="InterPro" id="IPR001680">
    <property type="entry name" value="WD40_rpt"/>
</dbReference>
<sequence>MTISPFSTSPNSAHSNPFGSSSSGDQTASRCIHAITNQDDENNNSVLSLACSKKYLFSGSQGSTIHVWSLDTFQLITVLEGHHGSVLGLTLSADQQWLFSSSGDGTVRVWNIDRLECDRIIHSCHDVGDIFSIVYTPNRVLFFGCQNTSIQWYDFNEAPQQQHLPTNSNDKNENGCQKTQFFKLFHDLGLHSSKQFIQQDAAVAQCVIRTKNVYSNAHDGYVYCMTYTRDIPNLAGQVLITGSGDGHVKIWSIQANSMLQHHQTLTGGDPDRGILSLAISDEGYLFCGVQGGHVEIWDLETYQLIKTVVAHADDVLSVIAHCNGFISASADGSIKIWNGAFHLKEVFDEENGIILSMAQSNDYLITGSSDHSIKIYNVAASVSSDASKIHSEPHLHASNSSSDLLLHILEKWISIRTISGQPQYLEECRRGAKYLKNIMQQLGATSQLIPSVARKNPLVYAKFSANRFNHRSLTPDQEQSTKSQHTPRTVLFYGHYDVMPVENQKNEWLKDPFKLTGLNGYLYGRGTSDNKGPIVSSLLAVYELVKEGALDVNVIFLIEGEEECGSHGFLEALTNHHSLFLDIDLILLSNSYWLGEDTPCITHGLRGVVRADITVSSGLPNLHSGVEGGAISEPLIDLVHVVGKLVDSERRVLIPDFYQDVLPVTPSEEQLYEPIVDWIQSSKALPLPKSRSQHSCVTSPSLNSDAFSDDDEAASNSSCTTADQSREQIKNQLMSRWRYPTLTVHKVDVSVNNPTIISNSVTATISMRIVPNQEISDICNNLKIYAYQIFDQLRSDNQIKVDIQSSADYWLGDPDSEYFKAAERAIEHEWNMKPLCIREGGSIPAVRWLEKFCKASAIHIPFGQSSDQAHLPNERIRLHNLHAGRRIIKALLQDI</sequence>
<feature type="repeat" description="WD" evidence="7">
    <location>
        <begin position="79"/>
        <end position="120"/>
    </location>
</feature>
<evidence type="ECO:0000256" key="8">
    <source>
        <dbReference type="SAM" id="MobiDB-lite"/>
    </source>
</evidence>
<comment type="similarity">
    <text evidence="1">Belongs to the peptidase M20A family.</text>
</comment>
<dbReference type="GO" id="GO:0046872">
    <property type="term" value="F:metal ion binding"/>
    <property type="evidence" value="ECO:0007669"/>
    <property type="project" value="UniProtKB-KW"/>
</dbReference>
<dbReference type="SUPFAM" id="SSF50978">
    <property type="entry name" value="WD40 repeat-like"/>
    <property type="match status" value="1"/>
</dbReference>
<dbReference type="GO" id="GO:0006751">
    <property type="term" value="P:glutathione catabolic process"/>
    <property type="evidence" value="ECO:0007669"/>
    <property type="project" value="InterPro"/>
</dbReference>
<keyword evidence="6" id="KW-0378">Hydrolase</keyword>
<evidence type="ECO:0000256" key="7">
    <source>
        <dbReference type="PROSITE-ProRule" id="PRU00221"/>
    </source>
</evidence>
<proteinExistence type="inferred from homology"/>
<keyword evidence="3" id="KW-0645">Protease</keyword>
<keyword evidence="2 7" id="KW-0853">WD repeat</keyword>
<dbReference type="Proteomes" id="UP000469890">
    <property type="component" value="Unassembled WGS sequence"/>
</dbReference>
<dbReference type="PIRSF" id="PIRSF037237">
    <property type="entry name" value="Peptidase_WD_repeats_DUG2"/>
    <property type="match status" value="1"/>
</dbReference>